<evidence type="ECO:0008006" key="4">
    <source>
        <dbReference type="Google" id="ProtNLM"/>
    </source>
</evidence>
<sequence length="306" mass="34558">MLRKTGHTPPESPANTRSRRSGSNPDKGDQRQDTSRPTRVTTKHLLTLASRLTDRDRQIVIDCYEHTTLTTDQLTRLHFRHPNTARERLDVLYRLRMLDRFRPEVRLGEGSAPYHWILDEAGAHVVADELGLDREQLRWRHATAARVAVSSKLDHHVATNEFFVRLAVELRAAGGSLHEWYGEKTTSRLLGGIVTPDGYGVLHLPDRAPLHLLLEVDRGTEPLRRIREKIDRYSKALPRSELASVAPLVVFVAPTDRRAHSIRTTAADKNAVWVKIAVWTQSGLRRLMPLLVGPADADPIPGSQRP</sequence>
<organism evidence="2 3">
    <name type="scientific">Conexibacter woesei (strain DSM 14684 / CCUG 47730 / CIP 108061 / JCM 11494 / NBRC 100937 / ID131577)</name>
    <dbReference type="NCBI Taxonomy" id="469383"/>
    <lineage>
        <taxon>Bacteria</taxon>
        <taxon>Bacillati</taxon>
        <taxon>Actinomycetota</taxon>
        <taxon>Thermoleophilia</taxon>
        <taxon>Solirubrobacterales</taxon>
        <taxon>Conexibacteraceae</taxon>
        <taxon>Conexibacter</taxon>
    </lineage>
</organism>
<accession>D3FEB7</accession>
<name>D3FEB7_CONWI</name>
<evidence type="ECO:0000313" key="3">
    <source>
        <dbReference type="Proteomes" id="UP000008229"/>
    </source>
</evidence>
<feature type="region of interest" description="Disordered" evidence="1">
    <location>
        <begin position="1"/>
        <end position="42"/>
    </location>
</feature>
<evidence type="ECO:0000313" key="2">
    <source>
        <dbReference type="EMBL" id="ADB53609.1"/>
    </source>
</evidence>
<dbReference type="AlphaFoldDB" id="D3FEB7"/>
<dbReference type="Pfam" id="PF13814">
    <property type="entry name" value="Replic_Relax"/>
    <property type="match status" value="1"/>
</dbReference>
<reference evidence="3" key="2">
    <citation type="submission" date="2010-01" db="EMBL/GenBank/DDBJ databases">
        <title>The complete genome of Conexibacter woesei DSM 14684.</title>
        <authorList>
            <consortium name="US DOE Joint Genome Institute (JGI-PGF)"/>
            <person name="Lucas S."/>
            <person name="Copeland A."/>
            <person name="Lapidus A."/>
            <person name="Glavina del Rio T."/>
            <person name="Dalin E."/>
            <person name="Tice H."/>
            <person name="Bruce D."/>
            <person name="Goodwin L."/>
            <person name="Pitluck S."/>
            <person name="Kyrpides N."/>
            <person name="Mavromatis K."/>
            <person name="Ivanova N."/>
            <person name="Mikhailova N."/>
            <person name="Chertkov O."/>
            <person name="Brettin T."/>
            <person name="Detter J.C."/>
            <person name="Han C."/>
            <person name="Larimer F."/>
            <person name="Land M."/>
            <person name="Hauser L."/>
            <person name="Markowitz V."/>
            <person name="Cheng J.-F."/>
            <person name="Hugenholtz P."/>
            <person name="Woyke T."/>
            <person name="Wu D."/>
            <person name="Pukall R."/>
            <person name="Steenblock K."/>
            <person name="Schneider S."/>
            <person name="Klenk H.-P."/>
            <person name="Eisen J.A."/>
        </authorList>
    </citation>
    <scope>NUCLEOTIDE SEQUENCE [LARGE SCALE GENOMIC DNA]</scope>
    <source>
        <strain evidence="3">DSM 14684 / CIP 108061 / JCM 11494 / NBRC 100937 / ID131577</strain>
    </source>
</reference>
<dbReference type="eggNOG" id="ENOG50336WS">
    <property type="taxonomic scope" value="Bacteria"/>
</dbReference>
<feature type="compositionally biased region" description="Basic and acidic residues" evidence="1">
    <location>
        <begin position="26"/>
        <end position="36"/>
    </location>
</feature>
<feature type="compositionally biased region" description="Polar residues" evidence="1">
    <location>
        <begin position="13"/>
        <end position="24"/>
    </location>
</feature>
<dbReference type="InterPro" id="IPR025855">
    <property type="entry name" value="Replic_Relax"/>
</dbReference>
<protein>
    <recommendedName>
        <fullName evidence="4">Protein involved in plasmid replication-relaxation</fullName>
    </recommendedName>
</protein>
<dbReference type="Proteomes" id="UP000008229">
    <property type="component" value="Chromosome"/>
</dbReference>
<gene>
    <name evidence="2" type="ordered locus">Cwoe_5203</name>
</gene>
<proteinExistence type="predicted"/>
<evidence type="ECO:0000256" key="1">
    <source>
        <dbReference type="SAM" id="MobiDB-lite"/>
    </source>
</evidence>
<keyword evidence="3" id="KW-1185">Reference proteome</keyword>
<dbReference type="RefSeq" id="WP_012936660.1">
    <property type="nucleotide sequence ID" value="NC_013739.1"/>
</dbReference>
<dbReference type="KEGG" id="cwo:Cwoe_5203"/>
<dbReference type="HOGENOM" id="CLU_058041_0_0_11"/>
<dbReference type="EMBL" id="CP001854">
    <property type="protein sequence ID" value="ADB53609.1"/>
    <property type="molecule type" value="Genomic_DNA"/>
</dbReference>
<reference evidence="2 3" key="1">
    <citation type="journal article" date="2010" name="Stand. Genomic Sci.">
        <title>Complete genome sequence of Conexibacter woesei type strain (ID131577).</title>
        <authorList>
            <person name="Pukall R."/>
            <person name="Lapidus A."/>
            <person name="Glavina Del Rio T."/>
            <person name="Copeland A."/>
            <person name="Tice H."/>
            <person name="Cheng J.-F."/>
            <person name="Lucas S."/>
            <person name="Chen F."/>
            <person name="Nolan M."/>
            <person name="Bruce D."/>
            <person name="Goodwin L."/>
            <person name="Pitluck S."/>
            <person name="Mavromatis K."/>
            <person name="Ivanova N."/>
            <person name="Ovchinnikova G."/>
            <person name="Pati A."/>
            <person name="Chen A."/>
            <person name="Palaniappan K."/>
            <person name="Land M."/>
            <person name="Hauser L."/>
            <person name="Chang Y.-J."/>
            <person name="Jeffries C.D."/>
            <person name="Chain P."/>
            <person name="Meincke L."/>
            <person name="Sims D."/>
            <person name="Brettin T."/>
            <person name="Detter J.C."/>
            <person name="Rohde M."/>
            <person name="Goeker M."/>
            <person name="Bristow J."/>
            <person name="Eisen J.A."/>
            <person name="Markowitz V."/>
            <person name="Kyrpides N.C."/>
            <person name="Klenk H.-P."/>
            <person name="Hugenholtz P."/>
        </authorList>
    </citation>
    <scope>NUCLEOTIDE SEQUENCE [LARGE SCALE GENOMIC DNA]</scope>
    <source>
        <strain evidence="3">DSM 14684 / CIP 108061 / JCM 11494 / NBRC 100937 / ID131577</strain>
    </source>
</reference>